<dbReference type="EMBL" id="PHHA01000012">
    <property type="protein sequence ID" value="PJG85476.1"/>
    <property type="molecule type" value="Genomic_DNA"/>
</dbReference>
<dbReference type="Proteomes" id="UP000229329">
    <property type="component" value="Unassembled WGS sequence"/>
</dbReference>
<dbReference type="AlphaFoldDB" id="A0A2M8S2W8"/>
<evidence type="ECO:0000313" key="2">
    <source>
        <dbReference type="Proteomes" id="UP000229329"/>
    </source>
</evidence>
<evidence type="ECO:0000313" key="1">
    <source>
        <dbReference type="EMBL" id="PJG85476.1"/>
    </source>
</evidence>
<proteinExistence type="predicted"/>
<sequence length="161" mass="18594">MKIKFINIMMKLCVLLFLGSIKFSYSSFDNNSDKPIFSGNEISDFNGDGLEDKLYYKCYRGDGKGGLPYCTINIVTKQKNYQFTTIFIWEPIIASCGKGCLSITDDITKNQEMYTTEYKYNKELDNWIRVSYELLTPDNKATDLLTQEEKKQIIGIDGKEY</sequence>
<keyword evidence="2" id="KW-1185">Reference proteome</keyword>
<reference evidence="1 2" key="1">
    <citation type="submission" date="2017-11" db="EMBL/GenBank/DDBJ databases">
        <title>Reclassification of Bisgaard taxon 7 as Conservatibacter flavescens gen. nov., sp. nov.</title>
        <authorList>
            <person name="Christensen H."/>
        </authorList>
    </citation>
    <scope>NUCLEOTIDE SEQUENCE [LARGE SCALE GENOMIC DNA]</scope>
    <source>
        <strain evidence="1 2">7_4</strain>
    </source>
</reference>
<protein>
    <submittedName>
        <fullName evidence="1">Uncharacterized protein</fullName>
    </submittedName>
</protein>
<dbReference type="RefSeq" id="WP_100288659.1">
    <property type="nucleotide sequence ID" value="NZ_PHHA01000012.1"/>
</dbReference>
<dbReference type="OrthoDB" id="1375703at2"/>
<name>A0A2M8S2W8_9PAST</name>
<accession>A0A2M8S2W8</accession>
<organism evidence="1 2">
    <name type="scientific">Conservatibacter flavescens</name>
    <dbReference type="NCBI Taxonomy" id="28161"/>
    <lineage>
        <taxon>Bacteria</taxon>
        <taxon>Pseudomonadati</taxon>
        <taxon>Pseudomonadota</taxon>
        <taxon>Gammaproteobacteria</taxon>
        <taxon>Pasteurellales</taxon>
        <taxon>Pasteurellaceae</taxon>
        <taxon>Conservatibacter</taxon>
    </lineage>
</organism>
<gene>
    <name evidence="1" type="ORF">CVP05_05930</name>
</gene>
<comment type="caution">
    <text evidence="1">The sequence shown here is derived from an EMBL/GenBank/DDBJ whole genome shotgun (WGS) entry which is preliminary data.</text>
</comment>